<keyword evidence="8" id="KW-0902">Two-component regulatory system</keyword>
<feature type="compositionally biased region" description="Basic and acidic residues" evidence="11">
    <location>
        <begin position="150"/>
        <end position="159"/>
    </location>
</feature>
<evidence type="ECO:0000256" key="8">
    <source>
        <dbReference type="ARBA" id="ARBA00023012"/>
    </source>
</evidence>
<dbReference type="CDD" id="cd00082">
    <property type="entry name" value="HisKA"/>
    <property type="match status" value="1"/>
</dbReference>
<feature type="region of interest" description="Disordered" evidence="11">
    <location>
        <begin position="1"/>
        <end position="47"/>
    </location>
</feature>
<feature type="compositionally biased region" description="Pro residues" evidence="11">
    <location>
        <begin position="100"/>
        <end position="130"/>
    </location>
</feature>
<keyword evidence="6 15" id="KW-0418">Kinase</keyword>
<dbReference type="Gene3D" id="1.10.510.10">
    <property type="entry name" value="Transferase(Phosphotransferase) domain 1"/>
    <property type="match status" value="1"/>
</dbReference>
<dbReference type="FunFam" id="3.30.565.10:FF:000010">
    <property type="entry name" value="Sensor histidine kinase RcsC"/>
    <property type="match status" value="1"/>
</dbReference>
<evidence type="ECO:0000313" key="16">
    <source>
        <dbReference type="Proteomes" id="UP000018144"/>
    </source>
</evidence>
<feature type="compositionally biased region" description="Low complexity" evidence="11">
    <location>
        <begin position="1"/>
        <end position="36"/>
    </location>
</feature>
<evidence type="ECO:0000259" key="13">
    <source>
        <dbReference type="PROSITE" id="PS50109"/>
    </source>
</evidence>
<accession>U4L3E9</accession>
<organism evidence="15 16">
    <name type="scientific">Pyronema omphalodes (strain CBS 100304)</name>
    <name type="common">Pyronema confluens</name>
    <dbReference type="NCBI Taxonomy" id="1076935"/>
    <lineage>
        <taxon>Eukaryota</taxon>
        <taxon>Fungi</taxon>
        <taxon>Dikarya</taxon>
        <taxon>Ascomycota</taxon>
        <taxon>Pezizomycotina</taxon>
        <taxon>Pezizomycetes</taxon>
        <taxon>Pezizales</taxon>
        <taxon>Pyronemataceae</taxon>
        <taxon>Pyronema</taxon>
    </lineage>
</organism>
<name>U4L3E9_PYROM</name>
<evidence type="ECO:0000256" key="2">
    <source>
        <dbReference type="ARBA" id="ARBA00012438"/>
    </source>
</evidence>
<dbReference type="PRINTS" id="PR00344">
    <property type="entry name" value="BCTRLSENSOR"/>
</dbReference>
<dbReference type="GO" id="GO:0000155">
    <property type="term" value="F:phosphorelay sensor kinase activity"/>
    <property type="evidence" value="ECO:0007669"/>
    <property type="project" value="InterPro"/>
</dbReference>
<feature type="domain" description="Protein kinase" evidence="12">
    <location>
        <begin position="376"/>
        <end position="716"/>
    </location>
</feature>
<dbReference type="FunFam" id="1.10.287.130:FF:000002">
    <property type="entry name" value="Two-component osmosensing histidine kinase"/>
    <property type="match status" value="1"/>
</dbReference>
<feature type="domain" description="Histidine kinase" evidence="13">
    <location>
        <begin position="2153"/>
        <end position="2373"/>
    </location>
</feature>
<sequence>MRESTNQSQKRKSTTQSQNSKSTTQSQNSKSTTQNQDAAGEATTTPESNIPGYKNLFCVNLLCFCSYHRSSHILLLLLRRLLCHNLHSITSALNFSAPKANPPTPDPDLPQPPRPPSLHFPCPGRNPPSSTPIIQPLRPLQSRVVSDSPSSERRCKDSGQSRLHPASITHQNIVEDPSLGTLSSSSSTTTTTNNNSQTSVSTAASSNEHRDKRRRTTPAPSPQSPPGYGGQMSTGSSPSIGSNTASLPSPRTSRYLGSVSQFPNTALPPPSSNSIPVLVSRSVTSSNSLVGQLLNASGNAATAGATPYGMIVSAASDNAVENEQTATTEQREQQAATLGRKAGGIASGLMSGVMPLQDMRRHSHPSAAAEKVPTTLKIPHVSGYTDLSPIYAINHIHVFRARSSYSGKPVVLKLCTVNHLDTLARLRLEWKMLSDVATTAAVSSKASASLHSATASTTPTSEHYGCSISSFASVPLASMPNIVRPFAWDYLQDGGLTLVYNDEHGHMTLEEAFLVQNQPTGRSDPHATPTAKPRTQSDLIRLLSVFSEVVAVLETAHKNGVTHNNINSYSILVTRATSNTTGIQGKLGGWHLASRLERQELGRSAGGAMLRGENPAPLQYIAPECTGRMNRSVDYRSDFYSLGVSLYELVVGYLPFRSSEPLELIHAHIAQPPRPPSDVNASIPTAISDVIMKLLQKNAEDRYQTASGLKADLDLIIQRLSDGKSLDGVKIGELDTTSQFVITEKLYGREEAVEMLLNAYNGCVKRGGCVIVTVQGDPGIGKSRLVKEIQRPVVENKGFFTTGKFDQYKRDFSFFTLVQTLQDLIRQVLSEPPQTLIRWRTETIRAFDGDAAVLMDVIPELKLLLGPDFKVEPLANLGPVERESRFRDAFGRLLAIFGRRGVVIFLDDLQWCSSAEFMLISSIAEEANRRVREWECSEELRAGDKTLGNGLRQSILILGAYRDSEVMEDHPLIGMLQYMRDLSIPVVDIHLHPLDQDSVRRIIGDTLHRDPDSKRVRDDPEMQTLVELVYAKTQGNPFFVMQLLKSLHRGNHISFDFSENQWRFNLTTMEASDLPPTVVELLVKSMLKLTDDTRTAMMLASCIGTERISLRTLSTAAGKRVEETASDLWGALDAGLILPTGGNYKIHLALEDHEMDRGNSEGSETPTVTGSETPHQQHQQRPVRLVGMPNTDEEDVTYRFLHDRVRQAAYSLIPVGEQAGLHRMIGTRMLDKATEEELNDGMIYEIVNQLNHWLSPLGWQERRVLMELNLRAGKKALQATAFATALSYFLIAKKVLDDPDGAIDDDEQDSLKRLSSGYHNSMTIGDATAILKAYNTEMDHNRPLDELGIEINISLMEGYFADVKYAKSIQLSSEILPRCTQSKDKVRCLITKMNCLLIQGRLNEAIEAGLTGLSVLSWEVPLDDHEAQQHAEMMRPRILLDVKNIKAIAKLHHLQNEDLLLLQEIISTLLLPVYMARPALLPAVCFTSVAITLEFGISTAGALGLVMTGVLLGNEATHENLARSYAYGQVAIKLIENGNTRHPLAPAIYQVYAGHIGVFHQHMDEVQRCLQQAIQTGLSVFNVDYTTFAMVELTSYGMMSGENLDIVHSKMMAAKANIRRFKQETGMWWLSVPLQMVLNLRGLGNPDPLCFEGEALGSSKDLARLAGSESLSHIYMYHMYRLIIAALYGYWELTADLAVHCCRPFSVAVTGFYSGLTAFYSSIAFMTLHHQLSEEQHEILRNNIACIKEWSIRAPNTWLHKSVLLEVEMRRIQNGSQQLEILDGYDHAITLANKSGFVHDAAFINERCGIWLHGISRKRAIPYLQNAFRCYMTWGATHKANEIKKKFGDEMGIKWSSNTPGMSASLQEVFQEEHRPPIYSIDSESQLREIVPQSPKQSPRCTRIAEARDYEFDTGTFMQSGASLSSGGGGMRDLFSASGAHDDEVASQSSSTRNNDSSLGSELDLRTVLKASLVISEGIHLEEVIVSLMTCVLQTAGADYGVLILMEEGNLHVETVGLLDQVTILEHEPLHTRPDLVPVSVVNLVASLGEQILRNGDDPKFELTYGRDVYFRGKNPKSLLCMPVRNQLKTMGILYLENKLINHVFTRQRQELLNLLCTQAAVTIDKARLYRQMELAKKEAEEASKEKSTFLANMSHEIRTPFNALLSCSIFLMDTALTEQQREYVETIRSSSMLTLSIIDGILDFSKASALDLQKTPFSLRDCVEGALLLVAEPAATKDLELAYRNNCSNIEFIVGDITRFRQCVINLIGNAVKFTEVGYIVVTSQAEQLPNDSKWRIQVSVKDTGIGIPRGAFSRLFRAFSQVDTSTSRTYGGTGLGLAISKKLAQMMGGDIWFESEEGKGATFHFTIVADVVQKVWKPDPRLEGKKAIVADSHRISSHILANELEVEGLKVTRTSDYKSTLDALENAGKGFYDVALVDLSVDNSCNIFDRFAEFDPGCKIILMSRFGANIPASILNQKCTLSFVRPAPRNRYVSAVHDALNPALRKMEVNKRKPEQEMLKTLATRHPLNILLAEDNVVNTRVALQHLKRMGYSAMHAKDGIEVLELCEEAEKRGGMFDVILMDIQMPRADGIETSLELARRYSPPFRPTIIALTANATASDREKCHEAGMQTHIAKPILPNDLATALMSITPLGGIGNGAHGPHEAGCCGGE</sequence>
<evidence type="ECO:0000256" key="6">
    <source>
        <dbReference type="ARBA" id="ARBA00022777"/>
    </source>
</evidence>
<dbReference type="Pfam" id="PF00072">
    <property type="entry name" value="Response_reg"/>
    <property type="match status" value="1"/>
</dbReference>
<dbReference type="InterPro" id="IPR004358">
    <property type="entry name" value="Sig_transdc_His_kin-like_C"/>
</dbReference>
<dbReference type="InterPro" id="IPR003661">
    <property type="entry name" value="HisK_dim/P_dom"/>
</dbReference>
<feature type="compositionally biased region" description="Polar residues" evidence="11">
    <location>
        <begin position="234"/>
        <end position="252"/>
    </location>
</feature>
<dbReference type="Gene3D" id="3.40.50.300">
    <property type="entry name" value="P-loop containing nucleotide triphosphate hydrolases"/>
    <property type="match status" value="1"/>
</dbReference>
<comment type="catalytic activity">
    <reaction evidence="1">
        <text>ATP + protein L-histidine = ADP + protein N-phospho-L-histidine.</text>
        <dbReference type="EC" id="2.7.13.3"/>
    </reaction>
</comment>
<dbReference type="Proteomes" id="UP000018144">
    <property type="component" value="Unassembled WGS sequence"/>
</dbReference>
<keyword evidence="4" id="KW-0808">Transferase</keyword>
<dbReference type="Pfam" id="PF00512">
    <property type="entry name" value="HisKA"/>
    <property type="match status" value="1"/>
</dbReference>
<dbReference type="InterPro" id="IPR003594">
    <property type="entry name" value="HATPase_dom"/>
</dbReference>
<dbReference type="OrthoDB" id="60033at2759"/>
<dbReference type="InterPro" id="IPR029016">
    <property type="entry name" value="GAF-like_dom_sf"/>
</dbReference>
<dbReference type="InterPro" id="IPR053159">
    <property type="entry name" value="Hybrid_Histidine_Kinase"/>
</dbReference>
<evidence type="ECO:0000256" key="3">
    <source>
        <dbReference type="ARBA" id="ARBA00022553"/>
    </source>
</evidence>
<dbReference type="InterPro" id="IPR005467">
    <property type="entry name" value="His_kinase_dom"/>
</dbReference>
<dbReference type="SMART" id="SM00388">
    <property type="entry name" value="HisKA"/>
    <property type="match status" value="1"/>
</dbReference>
<dbReference type="OMA" id="KIEHGSF"/>
<dbReference type="SUPFAM" id="SSF52540">
    <property type="entry name" value="P-loop containing nucleoside triphosphate hydrolases"/>
    <property type="match status" value="1"/>
</dbReference>
<dbReference type="SMART" id="SM00448">
    <property type="entry name" value="REC"/>
    <property type="match status" value="1"/>
</dbReference>
<evidence type="ECO:0000256" key="1">
    <source>
        <dbReference type="ARBA" id="ARBA00000085"/>
    </source>
</evidence>
<protein>
    <recommendedName>
        <fullName evidence="2">histidine kinase</fullName>
        <ecNumber evidence="2">2.7.13.3</ecNumber>
    </recommendedName>
</protein>
<evidence type="ECO:0000256" key="5">
    <source>
        <dbReference type="ARBA" id="ARBA00022741"/>
    </source>
</evidence>
<dbReference type="PANTHER" id="PTHR43642">
    <property type="entry name" value="HYBRID SIGNAL TRANSDUCTION HISTIDINE KINASE G"/>
    <property type="match status" value="1"/>
</dbReference>
<keyword evidence="16" id="KW-1185">Reference proteome</keyword>
<feature type="modified residue" description="4-aspartylphosphate" evidence="9">
    <location>
        <position position="2585"/>
    </location>
</feature>
<dbReference type="PANTHER" id="PTHR43642:SF1">
    <property type="entry name" value="HYBRID SIGNAL TRANSDUCTION HISTIDINE KINASE G"/>
    <property type="match status" value="1"/>
</dbReference>
<dbReference type="InterPro" id="IPR011006">
    <property type="entry name" value="CheY-like_superfamily"/>
</dbReference>
<feature type="region of interest" description="Disordered" evidence="11">
    <location>
        <begin position="1933"/>
        <end position="1959"/>
    </location>
</feature>
<reference evidence="15 16" key="1">
    <citation type="journal article" date="2013" name="PLoS Genet.">
        <title>The genome and development-dependent transcriptomes of Pyronema confluens: a window into fungal evolution.</title>
        <authorList>
            <person name="Traeger S."/>
            <person name="Altegoer F."/>
            <person name="Freitag M."/>
            <person name="Gabaldon T."/>
            <person name="Kempken F."/>
            <person name="Kumar A."/>
            <person name="Marcet-Houben M."/>
            <person name="Poggeler S."/>
            <person name="Stajich J.E."/>
            <person name="Nowrousian M."/>
        </authorList>
    </citation>
    <scope>NUCLEOTIDE SEQUENCE [LARGE SCALE GENOMIC DNA]</scope>
    <source>
        <strain evidence="16">CBS 100304</strain>
        <tissue evidence="15">Vegetative mycelium</tissue>
    </source>
</reference>
<dbReference type="InterPro" id="IPR027417">
    <property type="entry name" value="P-loop_NTPase"/>
</dbReference>
<gene>
    <name evidence="15" type="ORF">PCON_10695</name>
</gene>
<dbReference type="InterPro" id="IPR036097">
    <property type="entry name" value="HisK_dim/P_sf"/>
</dbReference>
<evidence type="ECO:0000256" key="10">
    <source>
        <dbReference type="SAM" id="Coils"/>
    </source>
</evidence>
<dbReference type="Pfam" id="PF25503">
    <property type="entry name" value="TPR_CHK1"/>
    <property type="match status" value="1"/>
</dbReference>
<proteinExistence type="predicted"/>
<dbReference type="SUPFAM" id="SSF55874">
    <property type="entry name" value="ATPase domain of HSP90 chaperone/DNA topoisomerase II/histidine kinase"/>
    <property type="match status" value="1"/>
</dbReference>
<dbReference type="EC" id="2.7.13.3" evidence="2"/>
<dbReference type="InterPro" id="IPR011009">
    <property type="entry name" value="Kinase-like_dom_sf"/>
</dbReference>
<dbReference type="SMART" id="SM00387">
    <property type="entry name" value="HATPase_c"/>
    <property type="match status" value="1"/>
</dbReference>
<evidence type="ECO:0000256" key="9">
    <source>
        <dbReference type="PROSITE-ProRule" id="PRU00169"/>
    </source>
</evidence>
<dbReference type="Gene3D" id="1.10.287.130">
    <property type="match status" value="1"/>
</dbReference>
<dbReference type="InterPro" id="IPR003018">
    <property type="entry name" value="GAF"/>
</dbReference>
<dbReference type="InterPro" id="IPR036890">
    <property type="entry name" value="HATPase_C_sf"/>
</dbReference>
<dbReference type="InterPro" id="IPR001789">
    <property type="entry name" value="Sig_transdc_resp-reg_receiver"/>
</dbReference>
<dbReference type="PROSITE" id="PS50109">
    <property type="entry name" value="HIS_KIN"/>
    <property type="match status" value="1"/>
</dbReference>
<keyword evidence="5" id="KW-0547">Nucleotide-binding</keyword>
<dbReference type="InterPro" id="IPR041664">
    <property type="entry name" value="AAA_16"/>
</dbReference>
<dbReference type="Gene3D" id="3.30.565.10">
    <property type="entry name" value="Histidine kinase-like ATPase, C-terminal domain"/>
    <property type="match status" value="1"/>
</dbReference>
<dbReference type="eggNOG" id="KOG0519">
    <property type="taxonomic scope" value="Eukaryota"/>
</dbReference>
<keyword evidence="10" id="KW-0175">Coiled coil</keyword>
<dbReference type="EMBL" id="HF935594">
    <property type="protein sequence ID" value="CCX11101.1"/>
    <property type="molecule type" value="Genomic_DNA"/>
</dbReference>
<dbReference type="SUPFAM" id="SSF55781">
    <property type="entry name" value="GAF domain-like"/>
    <property type="match status" value="1"/>
</dbReference>
<feature type="region of interest" description="Disordered" evidence="11">
    <location>
        <begin position="1155"/>
        <end position="1181"/>
    </location>
</feature>
<evidence type="ECO:0000256" key="11">
    <source>
        <dbReference type="SAM" id="MobiDB-lite"/>
    </source>
</evidence>
<feature type="compositionally biased region" description="Polar residues" evidence="11">
    <location>
        <begin position="1160"/>
        <end position="1180"/>
    </location>
</feature>
<dbReference type="SUPFAM" id="SSF56112">
    <property type="entry name" value="Protein kinase-like (PK-like)"/>
    <property type="match status" value="1"/>
</dbReference>
<feature type="compositionally biased region" description="Low complexity" evidence="11">
    <location>
        <begin position="1947"/>
        <end position="1959"/>
    </location>
</feature>
<keyword evidence="3 9" id="KW-0597">Phosphoprotein</keyword>
<dbReference type="PROSITE" id="PS50110">
    <property type="entry name" value="RESPONSE_REGULATORY"/>
    <property type="match status" value="1"/>
</dbReference>
<feature type="region of interest" description="Disordered" evidence="11">
    <location>
        <begin position="95"/>
        <end position="271"/>
    </location>
</feature>
<dbReference type="Pfam" id="PF13191">
    <property type="entry name" value="AAA_16"/>
    <property type="match status" value="1"/>
</dbReference>
<dbReference type="SUPFAM" id="SSF47384">
    <property type="entry name" value="Homodimeric domain of signal transducing histidine kinase"/>
    <property type="match status" value="1"/>
</dbReference>
<dbReference type="STRING" id="1076935.U4L3E9"/>
<dbReference type="CDD" id="cd16922">
    <property type="entry name" value="HATPase_EvgS-ArcB-TorS-like"/>
    <property type="match status" value="1"/>
</dbReference>
<evidence type="ECO:0000259" key="12">
    <source>
        <dbReference type="PROSITE" id="PS50011"/>
    </source>
</evidence>
<dbReference type="SUPFAM" id="SSF52172">
    <property type="entry name" value="CheY-like"/>
    <property type="match status" value="1"/>
</dbReference>
<dbReference type="Pfam" id="PF02518">
    <property type="entry name" value="HATPase_c"/>
    <property type="match status" value="1"/>
</dbReference>
<dbReference type="InterPro" id="IPR000719">
    <property type="entry name" value="Prot_kinase_dom"/>
</dbReference>
<dbReference type="Pfam" id="PF00069">
    <property type="entry name" value="Pkinase"/>
    <property type="match status" value="1"/>
</dbReference>
<evidence type="ECO:0000259" key="14">
    <source>
        <dbReference type="PROSITE" id="PS50110"/>
    </source>
</evidence>
<feature type="domain" description="Response regulatory" evidence="14">
    <location>
        <begin position="2531"/>
        <end position="2653"/>
    </location>
</feature>
<dbReference type="GO" id="GO:0005524">
    <property type="term" value="F:ATP binding"/>
    <property type="evidence" value="ECO:0007669"/>
    <property type="project" value="UniProtKB-KW"/>
</dbReference>
<dbReference type="Gene3D" id="3.30.450.40">
    <property type="match status" value="1"/>
</dbReference>
<dbReference type="PROSITE" id="PS50011">
    <property type="entry name" value="PROTEIN_KINASE_DOM"/>
    <property type="match status" value="1"/>
</dbReference>
<dbReference type="SMART" id="SM00065">
    <property type="entry name" value="GAF"/>
    <property type="match status" value="1"/>
</dbReference>
<dbReference type="CDD" id="cd17546">
    <property type="entry name" value="REC_hyHK_CKI1_RcsC-like"/>
    <property type="match status" value="1"/>
</dbReference>
<evidence type="ECO:0000256" key="7">
    <source>
        <dbReference type="ARBA" id="ARBA00022840"/>
    </source>
</evidence>
<dbReference type="SMART" id="SM00220">
    <property type="entry name" value="S_TKc"/>
    <property type="match status" value="1"/>
</dbReference>
<dbReference type="Pfam" id="PF01590">
    <property type="entry name" value="GAF"/>
    <property type="match status" value="1"/>
</dbReference>
<keyword evidence="7" id="KW-0067">ATP-binding</keyword>
<dbReference type="Gene3D" id="3.40.50.2300">
    <property type="match status" value="1"/>
</dbReference>
<evidence type="ECO:0000313" key="15">
    <source>
        <dbReference type="EMBL" id="CCX11101.1"/>
    </source>
</evidence>
<evidence type="ECO:0000256" key="4">
    <source>
        <dbReference type="ARBA" id="ARBA00022679"/>
    </source>
</evidence>
<feature type="compositionally biased region" description="Low complexity" evidence="11">
    <location>
        <begin position="178"/>
        <end position="206"/>
    </location>
</feature>
<feature type="coiled-coil region" evidence="10">
    <location>
        <begin position="2126"/>
        <end position="2153"/>
    </location>
</feature>